<proteinExistence type="predicted"/>
<dbReference type="EMBL" id="KZ107838">
    <property type="protein sequence ID" value="OSS54568.1"/>
    <property type="molecule type" value="Genomic_DNA"/>
</dbReference>
<name>A0A1Y2MH54_EPING</name>
<organism evidence="1 2">
    <name type="scientific">Epicoccum nigrum</name>
    <name type="common">Soil fungus</name>
    <name type="synonym">Epicoccum purpurascens</name>
    <dbReference type="NCBI Taxonomy" id="105696"/>
    <lineage>
        <taxon>Eukaryota</taxon>
        <taxon>Fungi</taxon>
        <taxon>Dikarya</taxon>
        <taxon>Ascomycota</taxon>
        <taxon>Pezizomycotina</taxon>
        <taxon>Dothideomycetes</taxon>
        <taxon>Pleosporomycetidae</taxon>
        <taxon>Pleosporales</taxon>
        <taxon>Pleosporineae</taxon>
        <taxon>Didymellaceae</taxon>
        <taxon>Epicoccum</taxon>
    </lineage>
</organism>
<gene>
    <name evidence="1" type="ORF">B5807_01245</name>
</gene>
<keyword evidence="2" id="KW-1185">Reference proteome</keyword>
<sequence>MWLIRGSYVANVDFPEQLARSLALAKERYLGVITDLSRVEGPEMELHNSDPGSNRCKEIAMIASPG</sequence>
<evidence type="ECO:0000313" key="1">
    <source>
        <dbReference type="EMBL" id="OSS54568.1"/>
    </source>
</evidence>
<dbReference type="AlphaFoldDB" id="A0A1Y2MH54"/>
<dbReference type="InParanoid" id="A0A1Y2MH54"/>
<reference evidence="1 2" key="1">
    <citation type="journal article" date="2017" name="Genome Announc.">
        <title>Genome sequence of the saprophytic ascomycete Epicoccum nigrum ICMP 19927 strain isolated from New Zealand.</title>
        <authorList>
            <person name="Fokin M."/>
            <person name="Fleetwood D."/>
            <person name="Weir B.S."/>
            <person name="Villas-Boas S.G."/>
        </authorList>
    </citation>
    <scope>NUCLEOTIDE SEQUENCE [LARGE SCALE GENOMIC DNA]</scope>
    <source>
        <strain evidence="1 2">ICMP 19927</strain>
    </source>
</reference>
<protein>
    <submittedName>
        <fullName evidence="1">Uncharacterized protein</fullName>
    </submittedName>
</protein>
<evidence type="ECO:0000313" key="2">
    <source>
        <dbReference type="Proteomes" id="UP000193240"/>
    </source>
</evidence>
<accession>A0A1Y2MH54</accession>
<dbReference type="Proteomes" id="UP000193240">
    <property type="component" value="Unassembled WGS sequence"/>
</dbReference>